<dbReference type="Gene3D" id="3.30.70.360">
    <property type="match status" value="1"/>
</dbReference>
<keyword evidence="3" id="KW-0378">Hydrolase</keyword>
<sequence>MVQDLRTLVEIESPSRNAEQIRKVGDVVEGWMLALGASSERFSSSNGDHRLFRLAGLSDQRVLILSHADTVWELGTLNRLPFRIEEDRAYGPGSYDMKGGIVQAIWALKALQSRGSFPCQIDFLLTSDEEIGSRTSQPLIQELAQGAQAVLVIEPSNPGTHTLKTSRKGVGDFYVTVQGKAAHAGGQPEKGVNAILELAHQVLDVTALAYPPKGTTINVGTVRGGTASNVVPAEAWMHVDLRVTTLDEAQRVEEGMRNLRPFDERARVTVTGGLNRPPFERTEGTSHLFDLARQVAETLGFALREAASGGGSDGNFTASIAPTLDGLGACGDGAHAEHEHVIVSEMPRRAALLAGLLLALHPTEEENVVEEAAPEPEAAEAQVPDPLADAEPADSDHVKSVE</sequence>
<dbReference type="PIRSF" id="PIRSF037238">
    <property type="entry name" value="Carboxypeptidase_G2"/>
    <property type="match status" value="1"/>
</dbReference>
<evidence type="ECO:0000259" key="6">
    <source>
        <dbReference type="Pfam" id="PF07687"/>
    </source>
</evidence>
<dbReference type="Proteomes" id="UP000632222">
    <property type="component" value="Unassembled WGS sequence"/>
</dbReference>
<dbReference type="PANTHER" id="PTHR43808">
    <property type="entry name" value="ACETYLORNITHINE DEACETYLASE"/>
    <property type="match status" value="1"/>
</dbReference>
<keyword evidence="4" id="KW-0862">Zinc</keyword>
<accession>A0ABQ2CZ76</accession>
<reference evidence="8" key="1">
    <citation type="journal article" date="2019" name="Int. J. Syst. Evol. Microbiol.">
        <title>The Global Catalogue of Microorganisms (GCM) 10K type strain sequencing project: providing services to taxonomists for standard genome sequencing and annotation.</title>
        <authorList>
            <consortium name="The Broad Institute Genomics Platform"/>
            <consortium name="The Broad Institute Genome Sequencing Center for Infectious Disease"/>
            <person name="Wu L."/>
            <person name="Ma J."/>
        </authorList>
    </citation>
    <scope>NUCLEOTIDE SEQUENCE [LARGE SCALE GENOMIC DNA]</scope>
    <source>
        <strain evidence="8">JCM 14370</strain>
    </source>
</reference>
<keyword evidence="8" id="KW-1185">Reference proteome</keyword>
<dbReference type="PANTHER" id="PTHR43808:SF9">
    <property type="entry name" value="BLL0789 PROTEIN"/>
    <property type="match status" value="1"/>
</dbReference>
<dbReference type="Pfam" id="PF01546">
    <property type="entry name" value="Peptidase_M20"/>
    <property type="match status" value="1"/>
</dbReference>
<feature type="domain" description="Peptidase M20 dimerisation" evidence="6">
    <location>
        <begin position="166"/>
        <end position="257"/>
    </location>
</feature>
<dbReference type="GO" id="GO:0004180">
    <property type="term" value="F:carboxypeptidase activity"/>
    <property type="evidence" value="ECO:0007669"/>
    <property type="project" value="UniProtKB-KW"/>
</dbReference>
<evidence type="ECO:0000256" key="3">
    <source>
        <dbReference type="ARBA" id="ARBA00022801"/>
    </source>
</evidence>
<evidence type="ECO:0000313" key="7">
    <source>
        <dbReference type="EMBL" id="GGJ35270.1"/>
    </source>
</evidence>
<dbReference type="InterPro" id="IPR050072">
    <property type="entry name" value="Peptidase_M20A"/>
</dbReference>
<dbReference type="Pfam" id="PF07687">
    <property type="entry name" value="M20_dimer"/>
    <property type="match status" value="1"/>
</dbReference>
<gene>
    <name evidence="7" type="ORF">GCM10008938_21690</name>
</gene>
<dbReference type="CDD" id="cd03885">
    <property type="entry name" value="M20_CPDG2"/>
    <property type="match status" value="1"/>
</dbReference>
<dbReference type="InterPro" id="IPR011650">
    <property type="entry name" value="Peptidase_M20_dimer"/>
</dbReference>
<comment type="caution">
    <text evidence="7">The sequence shown here is derived from an EMBL/GenBank/DDBJ whole genome shotgun (WGS) entry which is preliminary data.</text>
</comment>
<dbReference type="InterPro" id="IPR036264">
    <property type="entry name" value="Bact_exopeptidase_dim_dom"/>
</dbReference>
<dbReference type="InterPro" id="IPR002933">
    <property type="entry name" value="Peptidase_M20"/>
</dbReference>
<feature type="region of interest" description="Disordered" evidence="5">
    <location>
        <begin position="365"/>
        <end position="402"/>
    </location>
</feature>
<evidence type="ECO:0000256" key="1">
    <source>
        <dbReference type="ARBA" id="ARBA00001947"/>
    </source>
</evidence>
<dbReference type="EMBL" id="BMOD01000006">
    <property type="protein sequence ID" value="GGJ35270.1"/>
    <property type="molecule type" value="Genomic_DNA"/>
</dbReference>
<name>A0ABQ2CZ76_9DEIO</name>
<dbReference type="SUPFAM" id="SSF55031">
    <property type="entry name" value="Bacterial exopeptidase dimerisation domain"/>
    <property type="match status" value="1"/>
</dbReference>
<keyword evidence="7" id="KW-0645">Protease</keyword>
<dbReference type="InterPro" id="IPR017150">
    <property type="entry name" value="Pept_M20_glutamate_carboxypep"/>
</dbReference>
<dbReference type="SUPFAM" id="SSF53187">
    <property type="entry name" value="Zn-dependent exopeptidases"/>
    <property type="match status" value="1"/>
</dbReference>
<feature type="compositionally biased region" description="Acidic residues" evidence="5">
    <location>
        <begin position="365"/>
        <end position="378"/>
    </location>
</feature>
<keyword evidence="7" id="KW-0121">Carboxypeptidase</keyword>
<protein>
    <submittedName>
        <fullName evidence="7">Carboxypeptidase</fullName>
    </submittedName>
</protein>
<evidence type="ECO:0000313" key="8">
    <source>
        <dbReference type="Proteomes" id="UP000632222"/>
    </source>
</evidence>
<proteinExistence type="predicted"/>
<dbReference type="PROSITE" id="PS00758">
    <property type="entry name" value="ARGE_DAPE_CPG2_1"/>
    <property type="match status" value="1"/>
</dbReference>
<dbReference type="Gene3D" id="3.40.630.10">
    <property type="entry name" value="Zn peptidases"/>
    <property type="match status" value="1"/>
</dbReference>
<dbReference type="InterPro" id="IPR001261">
    <property type="entry name" value="ArgE/DapE_CS"/>
</dbReference>
<keyword evidence="2" id="KW-0479">Metal-binding</keyword>
<evidence type="ECO:0000256" key="5">
    <source>
        <dbReference type="SAM" id="MobiDB-lite"/>
    </source>
</evidence>
<evidence type="ECO:0000256" key="2">
    <source>
        <dbReference type="ARBA" id="ARBA00022723"/>
    </source>
</evidence>
<comment type="cofactor">
    <cofactor evidence="1">
        <name>Zn(2+)</name>
        <dbReference type="ChEBI" id="CHEBI:29105"/>
    </cofactor>
</comment>
<evidence type="ECO:0000256" key="4">
    <source>
        <dbReference type="ARBA" id="ARBA00022833"/>
    </source>
</evidence>
<organism evidence="7 8">
    <name type="scientific">Deinococcus roseus</name>
    <dbReference type="NCBI Taxonomy" id="392414"/>
    <lineage>
        <taxon>Bacteria</taxon>
        <taxon>Thermotogati</taxon>
        <taxon>Deinococcota</taxon>
        <taxon>Deinococci</taxon>
        <taxon>Deinococcales</taxon>
        <taxon>Deinococcaceae</taxon>
        <taxon>Deinococcus</taxon>
    </lineage>
</organism>